<dbReference type="InterPro" id="IPR028087">
    <property type="entry name" value="Tad_N"/>
</dbReference>
<feature type="domain" description="Putative Flp pilus-assembly TadG-like N-terminal" evidence="1">
    <location>
        <begin position="14"/>
        <end position="61"/>
    </location>
</feature>
<sequence length="400" mass="41954">MRVLMTTRERDDNGATAVLVGILALFLVGLSAFTIDAGSAFVSNRNLQRAADAGALAGAQALTQFPGSCESVAGSTAARTAAHDAAVLRAQENYPDESWSETHFDVKCDPELKVLLVEFANEGTTDAVFAPVFDGDDEITTSRDAEATVDVAPGAGENVRPLALCSAAVGDTEPGEFVQIFYPGHGTKSPPQCPKPKSAGNWWTLDCPEERTGSTGALEDQIREGCEDRVTVIPGQSDVDTPGQLTVVLEDACPSAPIGSETCMSGDPGNLDAGHIADAWEHLVDTQKESIFPVFCVSPQCSEDTTSGSGTGTVFPVYKLVSAIVCGYHFSKKERKHSTTGKCAGNPFLAESDPDDSSGNNYLILKYISTRTSGSNAESECALGAECDGGLRRTRLTGGG</sequence>
<keyword evidence="3" id="KW-1185">Reference proteome</keyword>
<comment type="caution">
    <text evidence="2">The sequence shown here is derived from an EMBL/GenBank/DDBJ whole genome shotgun (WGS) entry which is preliminary data.</text>
</comment>
<dbReference type="Pfam" id="PF13400">
    <property type="entry name" value="Tad"/>
    <property type="match status" value="1"/>
</dbReference>
<evidence type="ECO:0000313" key="2">
    <source>
        <dbReference type="EMBL" id="TGN66167.1"/>
    </source>
</evidence>
<evidence type="ECO:0000259" key="1">
    <source>
        <dbReference type="Pfam" id="PF13400"/>
    </source>
</evidence>
<dbReference type="OrthoDB" id="3769509at2"/>
<organism evidence="2 3">
    <name type="scientific">Nocardioides eburneiflavus</name>
    <dbReference type="NCBI Taxonomy" id="2518372"/>
    <lineage>
        <taxon>Bacteria</taxon>
        <taxon>Bacillati</taxon>
        <taxon>Actinomycetota</taxon>
        <taxon>Actinomycetes</taxon>
        <taxon>Propionibacteriales</taxon>
        <taxon>Nocardioidaceae</taxon>
        <taxon>Nocardioides</taxon>
    </lineage>
</organism>
<proteinExistence type="predicted"/>
<protein>
    <recommendedName>
        <fullName evidence="1">Putative Flp pilus-assembly TadG-like N-terminal domain-containing protein</fullName>
    </recommendedName>
</protein>
<gene>
    <name evidence="2" type="ORF">EXE59_21090</name>
</gene>
<name>A0A4Z1CIZ6_9ACTN</name>
<accession>A0A4Z1CIZ6</accession>
<reference evidence="2 3" key="1">
    <citation type="submission" date="2019-04" db="EMBL/GenBank/DDBJ databases">
        <title>Three New Species of Nocardioides, Nocardioides euryhalodurans sp. nov., Nocardioides seonyuensis sp. nov. and Nocardioides eburneoflavus sp. nov. Isolated from Soil.</title>
        <authorList>
            <person name="Roh S.G."/>
            <person name="Lee C."/>
            <person name="Kim M.-K."/>
            <person name="Kim S.B."/>
        </authorList>
    </citation>
    <scope>NUCLEOTIDE SEQUENCE [LARGE SCALE GENOMIC DNA]</scope>
    <source>
        <strain evidence="2 3">MMS17-SY213</strain>
    </source>
</reference>
<dbReference type="EMBL" id="SRRO01000001">
    <property type="protein sequence ID" value="TGN66167.1"/>
    <property type="molecule type" value="Genomic_DNA"/>
</dbReference>
<evidence type="ECO:0000313" key="3">
    <source>
        <dbReference type="Proteomes" id="UP000297496"/>
    </source>
</evidence>
<dbReference type="AlphaFoldDB" id="A0A4Z1CIZ6"/>
<dbReference type="Proteomes" id="UP000297496">
    <property type="component" value="Unassembled WGS sequence"/>
</dbReference>